<dbReference type="Proteomes" id="UP000244523">
    <property type="component" value="Unassembled WGS sequence"/>
</dbReference>
<dbReference type="InterPro" id="IPR005471">
    <property type="entry name" value="Tscrpt_reg_IclR_N"/>
</dbReference>
<evidence type="ECO:0000256" key="2">
    <source>
        <dbReference type="ARBA" id="ARBA00023125"/>
    </source>
</evidence>
<dbReference type="InterPro" id="IPR050707">
    <property type="entry name" value="HTH_MetabolicPath_Reg"/>
</dbReference>
<dbReference type="GO" id="GO:0003677">
    <property type="term" value="F:DNA binding"/>
    <property type="evidence" value="ECO:0007669"/>
    <property type="project" value="UniProtKB-KW"/>
</dbReference>
<dbReference type="Pfam" id="PF09339">
    <property type="entry name" value="HTH_IclR"/>
    <property type="match status" value="1"/>
</dbReference>
<feature type="domain" description="IclR-ED" evidence="5">
    <location>
        <begin position="78"/>
        <end position="261"/>
    </location>
</feature>
<keyword evidence="2" id="KW-0238">DNA-binding</keyword>
<dbReference type="InterPro" id="IPR029016">
    <property type="entry name" value="GAF-like_dom_sf"/>
</dbReference>
<dbReference type="Gene3D" id="1.10.10.10">
    <property type="entry name" value="Winged helix-like DNA-binding domain superfamily/Winged helix DNA-binding domain"/>
    <property type="match status" value="1"/>
</dbReference>
<keyword evidence="3" id="KW-0804">Transcription</keyword>
<dbReference type="PROSITE" id="PS51077">
    <property type="entry name" value="HTH_ICLR"/>
    <property type="match status" value="1"/>
</dbReference>
<dbReference type="PROSITE" id="PS51078">
    <property type="entry name" value="ICLR_ED"/>
    <property type="match status" value="1"/>
</dbReference>
<dbReference type="Pfam" id="PF01614">
    <property type="entry name" value="IclR_C"/>
    <property type="match status" value="1"/>
</dbReference>
<dbReference type="PANTHER" id="PTHR30136">
    <property type="entry name" value="HELIX-TURN-HELIX TRANSCRIPTIONAL REGULATOR, ICLR FAMILY"/>
    <property type="match status" value="1"/>
</dbReference>
<comment type="caution">
    <text evidence="6">The sequence shown here is derived from an EMBL/GenBank/DDBJ whole genome shotgun (WGS) entry which is preliminary data.</text>
</comment>
<proteinExistence type="predicted"/>
<gene>
    <name evidence="6" type="ORF">C8N45_10197</name>
</gene>
<evidence type="ECO:0000259" key="5">
    <source>
        <dbReference type="PROSITE" id="PS51078"/>
    </source>
</evidence>
<evidence type="ECO:0000313" key="7">
    <source>
        <dbReference type="Proteomes" id="UP000244523"/>
    </source>
</evidence>
<dbReference type="EMBL" id="QBUD01000001">
    <property type="protein sequence ID" value="PUB18513.1"/>
    <property type="molecule type" value="Genomic_DNA"/>
</dbReference>
<evidence type="ECO:0000313" key="6">
    <source>
        <dbReference type="EMBL" id="PUB18513.1"/>
    </source>
</evidence>
<dbReference type="SMART" id="SM00346">
    <property type="entry name" value="HTH_ICLR"/>
    <property type="match status" value="1"/>
</dbReference>
<reference evidence="6 7" key="1">
    <citation type="submission" date="2018-04" db="EMBL/GenBank/DDBJ databases">
        <title>Genomic Encyclopedia of Archaeal and Bacterial Type Strains, Phase II (KMG-II): from individual species to whole genera.</title>
        <authorList>
            <person name="Goeker M."/>
        </authorList>
    </citation>
    <scope>NUCLEOTIDE SEQUENCE [LARGE SCALE GENOMIC DNA]</scope>
    <source>
        <strain evidence="6 7">DSM 29955</strain>
    </source>
</reference>
<dbReference type="RefSeq" id="WP_245882504.1">
    <property type="nucleotide sequence ID" value="NZ_QBUD01000001.1"/>
</dbReference>
<dbReference type="GO" id="GO:0003700">
    <property type="term" value="F:DNA-binding transcription factor activity"/>
    <property type="evidence" value="ECO:0007669"/>
    <property type="project" value="TreeGrafter"/>
</dbReference>
<evidence type="ECO:0000256" key="1">
    <source>
        <dbReference type="ARBA" id="ARBA00023015"/>
    </source>
</evidence>
<dbReference type="PANTHER" id="PTHR30136:SF24">
    <property type="entry name" value="HTH-TYPE TRANSCRIPTIONAL REPRESSOR ALLR"/>
    <property type="match status" value="1"/>
</dbReference>
<name>A0A2T6KPL6_9RHOB</name>
<sequence>MTKSDGDIGETAGQIPTNLRLLLLLEHVARAGVPVTPSAVNEQMGLPKPTIHRLFSTAEAEGFLQRDIDGRSYSPGRRMRRLAIETLSAERVRAVRLVVLRAVAKKVGETCNIAIPEREGMYYLDRVETHWPLRIQLPIGTEVPFHCTASGKMYLSSLRPSYLDRYLGNYALEKMTDKTLTQPDQLREEINKTRAQGYGTDDEEFMAGMTAIAVPILDGQGRLVSTLSIHAPRQRQSIEQLISYLHTLREAAAELAAISGE</sequence>
<evidence type="ECO:0000259" key="4">
    <source>
        <dbReference type="PROSITE" id="PS51077"/>
    </source>
</evidence>
<dbReference type="InterPro" id="IPR036388">
    <property type="entry name" value="WH-like_DNA-bd_sf"/>
</dbReference>
<dbReference type="Gene3D" id="3.30.450.40">
    <property type="match status" value="1"/>
</dbReference>
<dbReference type="SUPFAM" id="SSF46785">
    <property type="entry name" value="Winged helix' DNA-binding domain"/>
    <property type="match status" value="1"/>
</dbReference>
<dbReference type="GO" id="GO:0045892">
    <property type="term" value="P:negative regulation of DNA-templated transcription"/>
    <property type="evidence" value="ECO:0007669"/>
    <property type="project" value="TreeGrafter"/>
</dbReference>
<evidence type="ECO:0000256" key="3">
    <source>
        <dbReference type="ARBA" id="ARBA00023163"/>
    </source>
</evidence>
<keyword evidence="1" id="KW-0805">Transcription regulation</keyword>
<dbReference type="InterPro" id="IPR014757">
    <property type="entry name" value="Tscrpt_reg_IclR_C"/>
</dbReference>
<feature type="domain" description="HTH iclR-type" evidence="4">
    <location>
        <begin position="15"/>
        <end position="77"/>
    </location>
</feature>
<protein>
    <submittedName>
        <fullName evidence="6">IclR family transcriptional regulator</fullName>
    </submittedName>
</protein>
<organism evidence="6 7">
    <name type="scientific">Yoonia sediminilitoris</name>
    <dbReference type="NCBI Taxonomy" id="1286148"/>
    <lineage>
        <taxon>Bacteria</taxon>
        <taxon>Pseudomonadati</taxon>
        <taxon>Pseudomonadota</taxon>
        <taxon>Alphaproteobacteria</taxon>
        <taxon>Rhodobacterales</taxon>
        <taxon>Paracoccaceae</taxon>
        <taxon>Yoonia</taxon>
    </lineage>
</organism>
<dbReference type="AlphaFoldDB" id="A0A2T6KPL6"/>
<dbReference type="InterPro" id="IPR036390">
    <property type="entry name" value="WH_DNA-bd_sf"/>
</dbReference>
<accession>A0A2T6KPL6</accession>
<dbReference type="SUPFAM" id="SSF55781">
    <property type="entry name" value="GAF domain-like"/>
    <property type="match status" value="1"/>
</dbReference>
<keyword evidence="7" id="KW-1185">Reference proteome</keyword>